<dbReference type="GO" id="GO:0016740">
    <property type="term" value="F:transferase activity"/>
    <property type="evidence" value="ECO:0007669"/>
    <property type="project" value="UniProtKB-KW"/>
</dbReference>
<dbReference type="PANTHER" id="PTHR31896:SF43">
    <property type="entry name" value="PROTEIN ENHANCED PSEUDOMONAS SUSCEPTIBILITY 1"/>
    <property type="match status" value="1"/>
</dbReference>
<name>A0AAV5IA85_9ROSI</name>
<dbReference type="InterPro" id="IPR023213">
    <property type="entry name" value="CAT-like_dom_sf"/>
</dbReference>
<evidence type="ECO:0000313" key="2">
    <source>
        <dbReference type="EMBL" id="GKU94772.1"/>
    </source>
</evidence>
<keyword evidence="3" id="KW-1185">Reference proteome</keyword>
<reference evidence="2 3" key="1">
    <citation type="journal article" date="2021" name="Commun. Biol.">
        <title>The genome of Shorea leprosula (Dipterocarpaceae) highlights the ecological relevance of drought in aseasonal tropical rainforests.</title>
        <authorList>
            <person name="Ng K.K.S."/>
            <person name="Kobayashi M.J."/>
            <person name="Fawcett J.A."/>
            <person name="Hatakeyama M."/>
            <person name="Paape T."/>
            <person name="Ng C.H."/>
            <person name="Ang C.C."/>
            <person name="Tnah L.H."/>
            <person name="Lee C.T."/>
            <person name="Nishiyama T."/>
            <person name="Sese J."/>
            <person name="O'Brien M.J."/>
            <person name="Copetti D."/>
            <person name="Mohd Noor M.I."/>
            <person name="Ong R.C."/>
            <person name="Putra M."/>
            <person name="Sireger I.Z."/>
            <person name="Indrioko S."/>
            <person name="Kosugi Y."/>
            <person name="Izuno A."/>
            <person name="Isagi Y."/>
            <person name="Lee S.L."/>
            <person name="Shimizu K.K."/>
        </authorList>
    </citation>
    <scope>NUCLEOTIDE SEQUENCE [LARGE SCALE GENOMIC DNA]</scope>
    <source>
        <strain evidence="2">214</strain>
    </source>
</reference>
<dbReference type="AlphaFoldDB" id="A0AAV5IA85"/>
<accession>A0AAV5IA85</accession>
<evidence type="ECO:0000256" key="1">
    <source>
        <dbReference type="ARBA" id="ARBA00022679"/>
    </source>
</evidence>
<sequence>MGSIRNISKSVVRALSHRGPTQRIEPTPWDLQFLPVGPIQKGLLFPKPNPQQDAGNLIHHLKDSLARTLDFFPPLAGRLGAIQHGDDTTSFSIDCNNTGALFVHAVADGVRTYDILQHARDPSVYSFFPLNGVKNIEATSKPILGVQVTELDDGIFIGCTVNHSVTDGTSFWHFLNSWSEISRGAVDLSKPPVFERSYLKDHTDGPIRFPSSQLKQIHDEHIPSPLDENVLHFTRESIAKLKAKANAEVGSNKISSLQAVLAHVWRSVYRTKHPDPNEEISHGLAFSVRPRLRSMPQEYFGNAVQFGGLTLKARELLEGGLGNVALQMNRTVAAQTEETMSNFLTSWPKSPVLITPGMVNAVNGLFGIGSHRYDAYGNDFGWGRPIALRSGPGNKVNGMMVVRPGVEEGSIDIEACLLPETLHALVNDQYFVGAHEFHALEMVA</sequence>
<dbReference type="Gene3D" id="3.30.559.10">
    <property type="entry name" value="Chloramphenicol acetyltransferase-like domain"/>
    <property type="match status" value="2"/>
</dbReference>
<organism evidence="2 3">
    <name type="scientific">Rubroshorea leprosula</name>
    <dbReference type="NCBI Taxonomy" id="152421"/>
    <lineage>
        <taxon>Eukaryota</taxon>
        <taxon>Viridiplantae</taxon>
        <taxon>Streptophyta</taxon>
        <taxon>Embryophyta</taxon>
        <taxon>Tracheophyta</taxon>
        <taxon>Spermatophyta</taxon>
        <taxon>Magnoliopsida</taxon>
        <taxon>eudicotyledons</taxon>
        <taxon>Gunneridae</taxon>
        <taxon>Pentapetalae</taxon>
        <taxon>rosids</taxon>
        <taxon>malvids</taxon>
        <taxon>Malvales</taxon>
        <taxon>Dipterocarpaceae</taxon>
        <taxon>Rubroshorea</taxon>
    </lineage>
</organism>
<proteinExistence type="predicted"/>
<keyword evidence="1" id="KW-0808">Transferase</keyword>
<gene>
    <name evidence="2" type="ORF">SLEP1_g8217</name>
</gene>
<dbReference type="PANTHER" id="PTHR31896">
    <property type="entry name" value="FAMILY REGULATORY PROTEIN, PUTATIVE (AFU_ORTHOLOGUE AFUA_3G14730)-RELATED"/>
    <property type="match status" value="1"/>
</dbReference>
<dbReference type="InterPro" id="IPR051283">
    <property type="entry name" value="Sec_Metabolite_Acyltrans"/>
</dbReference>
<dbReference type="EMBL" id="BPVZ01000008">
    <property type="protein sequence ID" value="GKU94772.1"/>
    <property type="molecule type" value="Genomic_DNA"/>
</dbReference>
<dbReference type="Pfam" id="PF02458">
    <property type="entry name" value="Transferase"/>
    <property type="match status" value="1"/>
</dbReference>
<dbReference type="Proteomes" id="UP001054252">
    <property type="component" value="Unassembled WGS sequence"/>
</dbReference>
<comment type="caution">
    <text evidence="2">The sequence shown here is derived from an EMBL/GenBank/DDBJ whole genome shotgun (WGS) entry which is preliminary data.</text>
</comment>
<evidence type="ECO:0000313" key="3">
    <source>
        <dbReference type="Proteomes" id="UP001054252"/>
    </source>
</evidence>
<protein>
    <submittedName>
        <fullName evidence="2">Uncharacterized protein</fullName>
    </submittedName>
</protein>